<dbReference type="OrthoDB" id="9813158at2"/>
<evidence type="ECO:0000256" key="1">
    <source>
        <dbReference type="ARBA" id="ARBA00022801"/>
    </source>
</evidence>
<dbReference type="Gene3D" id="3.10.129.10">
    <property type="entry name" value="Hotdog Thioesterase"/>
    <property type="match status" value="1"/>
</dbReference>
<dbReference type="SUPFAM" id="SSF54637">
    <property type="entry name" value="Thioesterase/thiol ester dehydrase-isomerase"/>
    <property type="match status" value="1"/>
</dbReference>
<dbReference type="NCBIfam" id="TIGR00369">
    <property type="entry name" value="unchar_dom_1"/>
    <property type="match status" value="1"/>
</dbReference>
<gene>
    <name evidence="3" type="ORF">soil367_18525</name>
</gene>
<geneLocation type="plasmid" evidence="3 4">
    <name>psoil36-7</name>
</geneLocation>
<reference evidence="3 4" key="1">
    <citation type="submission" date="2018-07" db="EMBL/GenBank/DDBJ databases">
        <title>Marsedoiliclastica nanhaica gen. nov. sp. nov., a novel marine hydrocarbonoclastic bacterium isolated from an in-situ enriched hydrocarbon-degrading consortium in deep-sea sediment.</title>
        <authorList>
            <person name="Dong C."/>
            <person name="Ma T."/>
            <person name="Liu R."/>
            <person name="Shao Z."/>
        </authorList>
    </citation>
    <scope>NUCLEOTIDE SEQUENCE [LARGE SCALE GENOMIC DNA]</scope>
    <source>
        <strain evidence="4">soil36-7</strain>
        <plasmid evidence="3 4">psoil36-7</plasmid>
    </source>
</reference>
<name>A0A4V1D9B1_9ALTE</name>
<organism evidence="3 4">
    <name type="scientific">Hydrocarboniclastica marina</name>
    <dbReference type="NCBI Taxonomy" id="2259620"/>
    <lineage>
        <taxon>Bacteria</taxon>
        <taxon>Pseudomonadati</taxon>
        <taxon>Pseudomonadota</taxon>
        <taxon>Gammaproteobacteria</taxon>
        <taxon>Alteromonadales</taxon>
        <taxon>Alteromonadaceae</taxon>
        <taxon>Hydrocarboniclastica</taxon>
    </lineage>
</organism>
<dbReference type="RefSeq" id="WP_136550744.1">
    <property type="nucleotide sequence ID" value="NZ_CP031094.1"/>
</dbReference>
<dbReference type="InterPro" id="IPR003736">
    <property type="entry name" value="PAAI_dom"/>
</dbReference>
<dbReference type="InterPro" id="IPR006683">
    <property type="entry name" value="Thioestr_dom"/>
</dbReference>
<dbReference type="GO" id="GO:0016289">
    <property type="term" value="F:acyl-CoA hydrolase activity"/>
    <property type="evidence" value="ECO:0007669"/>
    <property type="project" value="UniProtKB-ARBA"/>
</dbReference>
<evidence type="ECO:0000313" key="3">
    <source>
        <dbReference type="EMBL" id="QCF28070.1"/>
    </source>
</evidence>
<dbReference type="Pfam" id="PF03061">
    <property type="entry name" value="4HBT"/>
    <property type="match status" value="1"/>
</dbReference>
<dbReference type="InterPro" id="IPR029069">
    <property type="entry name" value="HotDog_dom_sf"/>
</dbReference>
<dbReference type="EMBL" id="CP031094">
    <property type="protein sequence ID" value="QCF28070.1"/>
    <property type="molecule type" value="Genomic_DNA"/>
</dbReference>
<dbReference type="Proteomes" id="UP000298049">
    <property type="component" value="Plasmid psoil36-7"/>
</dbReference>
<dbReference type="CDD" id="cd03443">
    <property type="entry name" value="PaaI_thioesterase"/>
    <property type="match status" value="1"/>
</dbReference>
<dbReference type="KEGG" id="hmi:soil367_18525"/>
<feature type="domain" description="Thioesterase" evidence="2">
    <location>
        <begin position="67"/>
        <end position="136"/>
    </location>
</feature>
<evidence type="ECO:0000259" key="2">
    <source>
        <dbReference type="Pfam" id="PF03061"/>
    </source>
</evidence>
<sequence length="162" mass="17851">MSHSADSPQSSPDLRESSNSCAAWQSLLERIPYAVHLGLHVQQNHSEIQVCLPYRESLIGNFMLPALHGGVLGALIEITARVAAQREDAEGRCPRILDSNINYLRSAQAQPTFASAEIVRQGRRTSLVQVSCWQDEKNAPNAIGRVQLLFPTTAARQGVHER</sequence>
<evidence type="ECO:0000313" key="4">
    <source>
        <dbReference type="Proteomes" id="UP000298049"/>
    </source>
</evidence>
<keyword evidence="4" id="KW-1185">Reference proteome</keyword>
<proteinExistence type="predicted"/>
<keyword evidence="1" id="KW-0378">Hydrolase</keyword>
<keyword evidence="3" id="KW-0614">Plasmid</keyword>
<protein>
    <submittedName>
        <fullName evidence="3">PaaI family thioesterase</fullName>
    </submittedName>
</protein>
<dbReference type="AlphaFoldDB" id="A0A4V1D9B1"/>
<accession>A0A4V1D9B1</accession>